<dbReference type="RefSeq" id="WP_127712052.1">
    <property type="nucleotide sequence ID" value="NZ_SACO01000027.1"/>
</dbReference>
<feature type="transmembrane region" description="Helical" evidence="7">
    <location>
        <begin position="37"/>
        <end position="59"/>
    </location>
</feature>
<comment type="similarity">
    <text evidence="2">Belongs to the DoxX family.</text>
</comment>
<dbReference type="OrthoDB" id="5382961at2"/>
<keyword evidence="5 7" id="KW-1133">Transmembrane helix</keyword>
<dbReference type="InterPro" id="IPR051907">
    <property type="entry name" value="DoxX-like_oxidoreductase"/>
</dbReference>
<dbReference type="Pfam" id="PF07681">
    <property type="entry name" value="DoxX"/>
    <property type="match status" value="1"/>
</dbReference>
<dbReference type="GO" id="GO:0005886">
    <property type="term" value="C:plasma membrane"/>
    <property type="evidence" value="ECO:0007669"/>
    <property type="project" value="UniProtKB-SubCell"/>
</dbReference>
<organism evidence="8 9">
    <name type="scientific">Novosphingobium umbonatum</name>
    <dbReference type="NCBI Taxonomy" id="1908524"/>
    <lineage>
        <taxon>Bacteria</taxon>
        <taxon>Pseudomonadati</taxon>
        <taxon>Pseudomonadota</taxon>
        <taxon>Alphaproteobacteria</taxon>
        <taxon>Sphingomonadales</taxon>
        <taxon>Sphingomonadaceae</taxon>
        <taxon>Novosphingobium</taxon>
    </lineage>
</organism>
<feature type="transmembrane region" description="Helical" evidence="7">
    <location>
        <begin position="79"/>
        <end position="100"/>
    </location>
</feature>
<accession>A0A3S2V387</accession>
<keyword evidence="9" id="KW-1185">Reference proteome</keyword>
<dbReference type="PANTHER" id="PTHR33452:SF1">
    <property type="entry name" value="INNER MEMBRANE PROTEIN YPHA-RELATED"/>
    <property type="match status" value="1"/>
</dbReference>
<reference evidence="8 9" key="1">
    <citation type="submission" date="2019-01" db="EMBL/GenBank/DDBJ databases">
        <authorList>
            <person name="Chen W.-M."/>
        </authorList>
    </citation>
    <scope>NUCLEOTIDE SEQUENCE [LARGE SCALE GENOMIC DNA]</scope>
    <source>
        <strain evidence="8 9">FSY-9</strain>
    </source>
</reference>
<evidence type="ECO:0000256" key="1">
    <source>
        <dbReference type="ARBA" id="ARBA00004651"/>
    </source>
</evidence>
<dbReference type="AlphaFoldDB" id="A0A3S2V387"/>
<evidence type="ECO:0000256" key="6">
    <source>
        <dbReference type="ARBA" id="ARBA00023136"/>
    </source>
</evidence>
<evidence type="ECO:0000256" key="2">
    <source>
        <dbReference type="ARBA" id="ARBA00006679"/>
    </source>
</evidence>
<feature type="transmembrane region" description="Helical" evidence="7">
    <location>
        <begin position="107"/>
        <end position="131"/>
    </location>
</feature>
<keyword evidence="4 7" id="KW-0812">Transmembrane</keyword>
<keyword evidence="6 7" id="KW-0472">Membrane</keyword>
<evidence type="ECO:0000256" key="7">
    <source>
        <dbReference type="SAM" id="Phobius"/>
    </source>
</evidence>
<dbReference type="Proteomes" id="UP000282837">
    <property type="component" value="Unassembled WGS sequence"/>
</dbReference>
<name>A0A3S2V387_9SPHN</name>
<feature type="transmembrane region" description="Helical" evidence="7">
    <location>
        <begin position="137"/>
        <end position="158"/>
    </location>
</feature>
<sequence>MARAEAPFQEISMSAVTSTRSPGLVHRLLAFDPPAEAVAPYVALLLRVMLACFFWAHLYNKFFTKGGFWSWWAALTHRHAAYVPIYVLTVEFSCAILLPLGLRTRWVALFAIPSFFGIIAFWLNMGGYWFTNPGAEFPVMWTCMLVLQLALGDGAYALKLGNAKHPIKGRG</sequence>
<dbReference type="PANTHER" id="PTHR33452">
    <property type="entry name" value="OXIDOREDUCTASE CATD-RELATED"/>
    <property type="match status" value="1"/>
</dbReference>
<comment type="subcellular location">
    <subcellularLocation>
        <location evidence="1">Cell membrane</location>
        <topology evidence="1">Multi-pass membrane protein</topology>
    </subcellularLocation>
</comment>
<proteinExistence type="inferred from homology"/>
<evidence type="ECO:0000256" key="5">
    <source>
        <dbReference type="ARBA" id="ARBA00022989"/>
    </source>
</evidence>
<evidence type="ECO:0000256" key="4">
    <source>
        <dbReference type="ARBA" id="ARBA00022692"/>
    </source>
</evidence>
<dbReference type="EMBL" id="SACO01000027">
    <property type="protein sequence ID" value="RVU02175.1"/>
    <property type="molecule type" value="Genomic_DNA"/>
</dbReference>
<comment type="caution">
    <text evidence="8">The sequence shown here is derived from an EMBL/GenBank/DDBJ whole genome shotgun (WGS) entry which is preliminary data.</text>
</comment>
<evidence type="ECO:0000313" key="9">
    <source>
        <dbReference type="Proteomes" id="UP000282837"/>
    </source>
</evidence>
<evidence type="ECO:0000256" key="3">
    <source>
        <dbReference type="ARBA" id="ARBA00022475"/>
    </source>
</evidence>
<evidence type="ECO:0000313" key="8">
    <source>
        <dbReference type="EMBL" id="RVU02175.1"/>
    </source>
</evidence>
<keyword evidence="3" id="KW-1003">Cell membrane</keyword>
<gene>
    <name evidence="8" type="ORF">EOE18_17865</name>
</gene>
<dbReference type="InterPro" id="IPR032808">
    <property type="entry name" value="DoxX"/>
</dbReference>
<protein>
    <submittedName>
        <fullName evidence="8">DoxX family protein</fullName>
    </submittedName>
</protein>